<name>A0A438N9Z5_EXOME</name>
<dbReference type="PANTHER" id="PTHR14614">
    <property type="entry name" value="HEPATOCELLULAR CARCINOMA-ASSOCIATED ANTIGEN"/>
    <property type="match status" value="1"/>
</dbReference>
<evidence type="ECO:0000313" key="3">
    <source>
        <dbReference type="Proteomes" id="UP000288859"/>
    </source>
</evidence>
<dbReference type="Gene3D" id="3.40.50.150">
    <property type="entry name" value="Vaccinia Virus protein VP39"/>
    <property type="match status" value="1"/>
</dbReference>
<dbReference type="OrthoDB" id="433955at2759"/>
<dbReference type="EMBL" id="NAJM01000011">
    <property type="protein sequence ID" value="RVX72579.1"/>
    <property type="molecule type" value="Genomic_DNA"/>
</dbReference>
<dbReference type="Proteomes" id="UP000288859">
    <property type="component" value="Unassembled WGS sequence"/>
</dbReference>
<evidence type="ECO:0000313" key="2">
    <source>
        <dbReference type="EMBL" id="RVX72579.1"/>
    </source>
</evidence>
<accession>A0A438N9Z5</accession>
<organism evidence="2 3">
    <name type="scientific">Exophiala mesophila</name>
    <name type="common">Black yeast-like fungus</name>
    <dbReference type="NCBI Taxonomy" id="212818"/>
    <lineage>
        <taxon>Eukaryota</taxon>
        <taxon>Fungi</taxon>
        <taxon>Dikarya</taxon>
        <taxon>Ascomycota</taxon>
        <taxon>Pezizomycotina</taxon>
        <taxon>Eurotiomycetes</taxon>
        <taxon>Chaetothyriomycetidae</taxon>
        <taxon>Chaetothyriales</taxon>
        <taxon>Herpotrichiellaceae</taxon>
        <taxon>Exophiala</taxon>
    </lineage>
</organism>
<protein>
    <recommendedName>
        <fullName evidence="4">Glucose-inducible SAM-dependent methyltransferase Rrg1</fullName>
    </recommendedName>
</protein>
<dbReference type="GO" id="GO:0008757">
    <property type="term" value="F:S-adenosylmethionine-dependent methyltransferase activity"/>
    <property type="evidence" value="ECO:0007669"/>
    <property type="project" value="UniProtKB-ARBA"/>
</dbReference>
<comment type="caution">
    <text evidence="2">The sequence shown here is derived from an EMBL/GenBank/DDBJ whole genome shotgun (WGS) entry which is preliminary data.</text>
</comment>
<dbReference type="VEuPathDB" id="FungiDB:PV10_09235"/>
<dbReference type="GO" id="GO:0005829">
    <property type="term" value="C:cytosol"/>
    <property type="evidence" value="ECO:0007669"/>
    <property type="project" value="TreeGrafter"/>
</dbReference>
<dbReference type="SUPFAM" id="SSF53335">
    <property type="entry name" value="S-adenosyl-L-methionine-dependent methyltransferases"/>
    <property type="match status" value="1"/>
</dbReference>
<evidence type="ECO:0008006" key="4">
    <source>
        <dbReference type="Google" id="ProtNLM"/>
    </source>
</evidence>
<dbReference type="PANTHER" id="PTHR14614:SF156">
    <property type="entry name" value="PROTEIN-LYSINE N-METHYLTRANSFERASE EFM2"/>
    <property type="match status" value="1"/>
</dbReference>
<gene>
    <name evidence="2" type="ORF">B0A52_03975</name>
</gene>
<dbReference type="CDD" id="cd02440">
    <property type="entry name" value="AdoMet_MTases"/>
    <property type="match status" value="1"/>
</dbReference>
<proteinExistence type="predicted"/>
<dbReference type="AlphaFoldDB" id="A0A438N9Z5"/>
<dbReference type="Pfam" id="PF10294">
    <property type="entry name" value="Methyltransf_16"/>
    <property type="match status" value="1"/>
</dbReference>
<dbReference type="InterPro" id="IPR029063">
    <property type="entry name" value="SAM-dependent_MTases_sf"/>
</dbReference>
<feature type="region of interest" description="Disordered" evidence="1">
    <location>
        <begin position="1"/>
        <end position="21"/>
    </location>
</feature>
<dbReference type="InterPro" id="IPR019410">
    <property type="entry name" value="Methyltransf_16"/>
</dbReference>
<evidence type="ECO:0000256" key="1">
    <source>
        <dbReference type="SAM" id="MobiDB-lite"/>
    </source>
</evidence>
<reference evidence="2 3" key="1">
    <citation type="submission" date="2017-03" db="EMBL/GenBank/DDBJ databases">
        <title>Genomes of endolithic fungi from Antarctica.</title>
        <authorList>
            <person name="Coleine C."/>
            <person name="Masonjones S."/>
            <person name="Stajich J.E."/>
        </authorList>
    </citation>
    <scope>NUCLEOTIDE SEQUENCE [LARGE SCALE GENOMIC DNA]</scope>
    <source>
        <strain evidence="2 3">CCFEE 6314</strain>
    </source>
</reference>
<sequence>MTSTTQTPDTEELRSSSPSPLLHVHDLPQLYQKPTPDVLLNALNLLSAEPSNFQGSISSPLMKQQRVAEAGVPRYLTSVIASSLAWIDDDQVKEAIWSAASSRLSERSGRNAMPSMTRTFAVDKGLNFTIHEPSLTEDNLGLKTWTSSLLLARRLAELARYLPEPCPPVLELGAGTGLVGMAAAAVWSARVMLTDLPEILPNLRKNLELNADLIQLNKGAVDARVLDWNDETDVPRQREEGFKVVVAADPIYSPDHPRLLVSTLSRWMSPSPEARFIVELPLRDRYDQERQSLRDHLHQRNFELLAEGVDQGFDDWQDRDGEPIEVHCWWSVWSPG</sequence>